<accession>A0A437Q9R2</accession>
<dbReference type="InterPro" id="IPR000801">
    <property type="entry name" value="Esterase-like"/>
</dbReference>
<dbReference type="OrthoDB" id="6381520at2"/>
<evidence type="ECO:0000313" key="4">
    <source>
        <dbReference type="EMBL" id="RVU31230.1"/>
    </source>
</evidence>
<dbReference type="SUPFAM" id="SSF53474">
    <property type="entry name" value="alpha/beta-Hydrolases"/>
    <property type="match status" value="1"/>
</dbReference>
<dbReference type="InterPro" id="IPR052558">
    <property type="entry name" value="Siderophore_Hydrolase_D"/>
</dbReference>
<dbReference type="Proteomes" id="UP000283077">
    <property type="component" value="Unassembled WGS sequence"/>
</dbReference>
<proteinExistence type="inferred from homology"/>
<keyword evidence="2 4" id="KW-0378">Hydrolase</keyword>
<dbReference type="GO" id="GO:0016788">
    <property type="term" value="F:hydrolase activity, acting on ester bonds"/>
    <property type="evidence" value="ECO:0007669"/>
    <property type="project" value="TreeGrafter"/>
</dbReference>
<comment type="caution">
    <text evidence="4">The sequence shown here is derived from an EMBL/GenBank/DDBJ whole genome shotgun (WGS) entry which is preliminary data.</text>
</comment>
<dbReference type="EMBL" id="SACS01000042">
    <property type="protein sequence ID" value="RVU31230.1"/>
    <property type="molecule type" value="Genomic_DNA"/>
</dbReference>
<evidence type="ECO:0000313" key="5">
    <source>
        <dbReference type="Proteomes" id="UP000283077"/>
    </source>
</evidence>
<organism evidence="4 5">
    <name type="scientific">Rheinheimera riviphila</name>
    <dbReference type="NCBI Taxonomy" id="1834037"/>
    <lineage>
        <taxon>Bacteria</taxon>
        <taxon>Pseudomonadati</taxon>
        <taxon>Pseudomonadota</taxon>
        <taxon>Gammaproteobacteria</taxon>
        <taxon>Chromatiales</taxon>
        <taxon>Chromatiaceae</taxon>
        <taxon>Rheinheimera</taxon>
    </lineage>
</organism>
<keyword evidence="3" id="KW-0732">Signal</keyword>
<sequence>MKFWIAALALLSFSLCAEEQFPAYELPNTQVHQLPAQKNGRHYEIWVDLPASYASATRPLPVLFVTDANYAFPLIRSIRNRLGAGGQNIEDFVLVGLSYAKGDSPTDSRSLDYTPIAVTAQQRTAENFSAKAYGGGALYADYLKRQVIPFVLKNYRIDAKRKLFVGHSYGGLLGAQILLTQPDTFDTYILSSPSLWFSDKHMLKLAGKVTSEKADLTARVQLYAAEFEQIKPGPRYASKVSIVADMQLFEQQLKKPGYPGLRIDSQVIADEDHLSVFPSMISRALVKLLPGYGPYTAG</sequence>
<dbReference type="RefSeq" id="WP_127701407.1">
    <property type="nucleotide sequence ID" value="NZ_SACS01000042.1"/>
</dbReference>
<dbReference type="PANTHER" id="PTHR40841:SF2">
    <property type="entry name" value="SIDEROPHORE-DEGRADING ESTERASE (EUROFUNG)"/>
    <property type="match status" value="1"/>
</dbReference>
<comment type="similarity">
    <text evidence="1">Belongs to the esterase D family.</text>
</comment>
<gene>
    <name evidence="4" type="ORF">EOE67_20225</name>
</gene>
<evidence type="ECO:0000256" key="1">
    <source>
        <dbReference type="ARBA" id="ARBA00005622"/>
    </source>
</evidence>
<reference evidence="4 5" key="1">
    <citation type="submission" date="2019-01" db="EMBL/GenBank/DDBJ databases">
        <authorList>
            <person name="Chen W.-M."/>
        </authorList>
    </citation>
    <scope>NUCLEOTIDE SEQUENCE [LARGE SCALE GENOMIC DNA]</scope>
    <source>
        <strain evidence="4 5">KYPC3</strain>
    </source>
</reference>
<feature type="chain" id="PRO_5018983809" evidence="3">
    <location>
        <begin position="18"/>
        <end position="298"/>
    </location>
</feature>
<evidence type="ECO:0000256" key="2">
    <source>
        <dbReference type="ARBA" id="ARBA00022801"/>
    </source>
</evidence>
<dbReference type="PANTHER" id="PTHR40841">
    <property type="entry name" value="SIDEROPHORE TRIACETYLFUSARININE C ESTERASE"/>
    <property type="match status" value="1"/>
</dbReference>
<dbReference type="Gene3D" id="3.40.50.1820">
    <property type="entry name" value="alpha/beta hydrolase"/>
    <property type="match status" value="1"/>
</dbReference>
<dbReference type="Pfam" id="PF00756">
    <property type="entry name" value="Esterase"/>
    <property type="match status" value="1"/>
</dbReference>
<protein>
    <submittedName>
        <fullName evidence="4">Alpha/beta hydrolase</fullName>
    </submittedName>
</protein>
<keyword evidence="5" id="KW-1185">Reference proteome</keyword>
<feature type="signal peptide" evidence="3">
    <location>
        <begin position="1"/>
        <end position="17"/>
    </location>
</feature>
<dbReference type="InterPro" id="IPR029058">
    <property type="entry name" value="AB_hydrolase_fold"/>
</dbReference>
<dbReference type="AlphaFoldDB" id="A0A437Q9R2"/>
<name>A0A437Q9R2_9GAMM</name>
<evidence type="ECO:0000256" key="3">
    <source>
        <dbReference type="SAM" id="SignalP"/>
    </source>
</evidence>